<organism evidence="1 2">
    <name type="scientific">Knufia fluminis</name>
    <dbReference type="NCBI Taxonomy" id="191047"/>
    <lineage>
        <taxon>Eukaryota</taxon>
        <taxon>Fungi</taxon>
        <taxon>Dikarya</taxon>
        <taxon>Ascomycota</taxon>
        <taxon>Pezizomycotina</taxon>
        <taxon>Eurotiomycetes</taxon>
        <taxon>Chaetothyriomycetidae</taxon>
        <taxon>Chaetothyriales</taxon>
        <taxon>Trichomeriaceae</taxon>
        <taxon>Knufia</taxon>
    </lineage>
</organism>
<dbReference type="Proteomes" id="UP001316803">
    <property type="component" value="Unassembled WGS sequence"/>
</dbReference>
<gene>
    <name evidence="1" type="ORF">OHC33_005271</name>
</gene>
<sequence length="282" mass="31824">MVTDYQLPGFEAGLTSSISFRFNDLPKELQAQITNSCLTDWSYAIFNPTDEDRMGPALPTRSLLKVAHHSTQPNSDVEAERPWNITSLQLVSHDLKRLVDSESRKAFTGCLYVDPVICSRPHSESPDIGARSNANLRKSITVLQSSAPGFGGFKRDLLLMLPNLKVAITSCNGTLFDGNINGFGEEKFFVRVVSEEKLREMMLETIRGLSARCTEKLEHLWYLGVRTIVEMTVAMGSPPMRFEFMCVFLLSKDADPVVLGKYTMHEWSSSVRLRRMVYNKRC</sequence>
<reference evidence="1 2" key="1">
    <citation type="submission" date="2022-12" db="EMBL/GenBank/DDBJ databases">
        <title>Genomic features and morphological characterization of a novel Knufia sp. strain isolated from spacecraft assembly facility.</title>
        <authorList>
            <person name="Teixeira M."/>
            <person name="Chander A.M."/>
            <person name="Stajich J.E."/>
            <person name="Venkateswaran K."/>
        </authorList>
    </citation>
    <scope>NUCLEOTIDE SEQUENCE [LARGE SCALE GENOMIC DNA]</scope>
    <source>
        <strain evidence="1 2">FJI-L2-BK-P2</strain>
    </source>
</reference>
<evidence type="ECO:0000313" key="2">
    <source>
        <dbReference type="Proteomes" id="UP001316803"/>
    </source>
</evidence>
<protein>
    <submittedName>
        <fullName evidence="1">Uncharacterized protein</fullName>
    </submittedName>
</protein>
<name>A0AAN8EEV7_9EURO</name>
<evidence type="ECO:0000313" key="1">
    <source>
        <dbReference type="EMBL" id="KAK5953999.1"/>
    </source>
</evidence>
<proteinExistence type="predicted"/>
<dbReference type="EMBL" id="JAKLMC020000010">
    <property type="protein sequence ID" value="KAK5953999.1"/>
    <property type="molecule type" value="Genomic_DNA"/>
</dbReference>
<accession>A0AAN8EEV7</accession>
<comment type="caution">
    <text evidence="1">The sequence shown here is derived from an EMBL/GenBank/DDBJ whole genome shotgun (WGS) entry which is preliminary data.</text>
</comment>
<keyword evidence="2" id="KW-1185">Reference proteome</keyword>
<dbReference type="AlphaFoldDB" id="A0AAN8EEV7"/>